<dbReference type="Gene3D" id="1.10.10.2360">
    <property type="match status" value="1"/>
</dbReference>
<comment type="caution">
    <text evidence="1">The sequence shown here is derived from an EMBL/GenBank/DDBJ whole genome shotgun (WGS) entry which is preliminary data.</text>
</comment>
<organism evidence="1 2">
    <name type="scientific">Plutella xylostella</name>
    <name type="common">Diamondback moth</name>
    <name type="synonym">Plutella maculipennis</name>
    <dbReference type="NCBI Taxonomy" id="51655"/>
    <lineage>
        <taxon>Eukaryota</taxon>
        <taxon>Metazoa</taxon>
        <taxon>Ecdysozoa</taxon>
        <taxon>Arthropoda</taxon>
        <taxon>Hexapoda</taxon>
        <taxon>Insecta</taxon>
        <taxon>Pterygota</taxon>
        <taxon>Neoptera</taxon>
        <taxon>Endopterygota</taxon>
        <taxon>Lepidoptera</taxon>
        <taxon>Glossata</taxon>
        <taxon>Ditrysia</taxon>
        <taxon>Yponomeutoidea</taxon>
        <taxon>Plutellidae</taxon>
        <taxon>Plutella</taxon>
    </lineage>
</organism>
<gene>
    <name evidence="1" type="ORF">JYU34_008196</name>
</gene>
<accession>A0ABQ7QP03</accession>
<evidence type="ECO:0000313" key="2">
    <source>
        <dbReference type="Proteomes" id="UP000823941"/>
    </source>
</evidence>
<dbReference type="PANTHER" id="PTHR23198:SF6">
    <property type="entry name" value="NUCLEAR PORE COMPLEX PROTEIN NUP98-NUP96"/>
    <property type="match status" value="1"/>
</dbReference>
<evidence type="ECO:0000313" key="1">
    <source>
        <dbReference type="EMBL" id="KAG7306763.1"/>
    </source>
</evidence>
<dbReference type="Proteomes" id="UP000823941">
    <property type="component" value="Chromosome 11"/>
</dbReference>
<protein>
    <recommendedName>
        <fullName evidence="3">Nuclear pore complex protein Nup98-Nup96</fullName>
    </recommendedName>
</protein>
<evidence type="ECO:0008006" key="3">
    <source>
        <dbReference type="Google" id="ProtNLM"/>
    </source>
</evidence>
<sequence length="656" mass="63546">MFQKPTFGSTTSGFGSFNATPSTSSPFGGFKPQATTSAFGAAPAFGASAAPQPAQTGSFFGAPAANTSGLFGSTAPAASSSFGAPASSGFGFGGGAGGGLFGGQAAGGGLFGTPQQQTTSAFGAKPAGFGFGSTPAAATASTGVFGAAAPAPSLFAPAQNTAMGGGGLFSNTAAARGTAHVKYNPVVGTDVMVKSGTSQNINIKHHCITCMKEYESKSLEELRLEDYLAGNKGAPAAAGVFGAAKPLFGGSTAFGQPATTAAQPTSVFGGGGFGQTTMGQNSTFAFGASTQPTNSSTNLFGANKPAFGATATPGTTGLFGAATTQAPAFGATNTSTSFGFGANTQNQSTGLFGAKPATTGFGAPAASGFGSFSSGGLFANKPATATAQPAPAFGAAAPAFGAPTSTAGSLFGNSAFGKPAQPSFGFGSQPTTGLGGGLGGGLGATSFQAKPGGGFPSLNTSAPSLFGGQANTTLNFNTETASRCYSVCFQAKPGGGFPSLNTSAPSLFGGQANTTLNFNTGGSTGLGGGLGGGLNFGNTSTLGQPSLGLGNTNPMGGMAKPLGGDLGGGLNFGNTSTLGNPSLGLGNTNPVGGMANTTFQSSSSGANVHEQILTLAARPYGDWPLFKDLVPEPSEYTASSASLSYSYNARRRPLPK</sequence>
<dbReference type="EMBL" id="JAHIBW010000011">
    <property type="protein sequence ID" value="KAG7306763.1"/>
    <property type="molecule type" value="Genomic_DNA"/>
</dbReference>
<name>A0ABQ7QP03_PLUXY</name>
<dbReference type="Pfam" id="PF21240">
    <property type="entry name" value="Nup98_GLEBS"/>
    <property type="match status" value="1"/>
</dbReference>
<dbReference type="PANTHER" id="PTHR23198">
    <property type="entry name" value="NUCLEOPORIN"/>
    <property type="match status" value="1"/>
</dbReference>
<keyword evidence="2" id="KW-1185">Reference proteome</keyword>
<dbReference type="InterPro" id="IPR037665">
    <property type="entry name" value="Nucleoporin_S59-like"/>
</dbReference>
<proteinExistence type="predicted"/>
<reference evidence="1 2" key="1">
    <citation type="submission" date="2021-06" db="EMBL/GenBank/DDBJ databases">
        <title>A haploid diamondback moth (Plutella xylostella L.) genome assembly resolves 31 chromosomes and identifies a diamide resistance mutation.</title>
        <authorList>
            <person name="Ward C.M."/>
            <person name="Perry K.D."/>
            <person name="Baker G."/>
            <person name="Powis K."/>
            <person name="Heckel D.G."/>
            <person name="Baxter S.W."/>
        </authorList>
    </citation>
    <scope>NUCLEOTIDE SEQUENCE [LARGE SCALE GENOMIC DNA]</scope>
    <source>
        <strain evidence="1 2">LV</strain>
        <tissue evidence="1">Single pupa</tissue>
    </source>
</reference>